<dbReference type="EMBL" id="AGNL01018465">
    <property type="protein sequence ID" value="EJK63053.1"/>
    <property type="molecule type" value="Genomic_DNA"/>
</dbReference>
<organism evidence="2 3">
    <name type="scientific">Thalassiosira oceanica</name>
    <name type="common">Marine diatom</name>
    <dbReference type="NCBI Taxonomy" id="159749"/>
    <lineage>
        <taxon>Eukaryota</taxon>
        <taxon>Sar</taxon>
        <taxon>Stramenopiles</taxon>
        <taxon>Ochrophyta</taxon>
        <taxon>Bacillariophyta</taxon>
        <taxon>Coscinodiscophyceae</taxon>
        <taxon>Thalassiosirophycidae</taxon>
        <taxon>Thalassiosirales</taxon>
        <taxon>Thalassiosiraceae</taxon>
        <taxon>Thalassiosira</taxon>
    </lineage>
</organism>
<dbReference type="Proteomes" id="UP000266841">
    <property type="component" value="Unassembled WGS sequence"/>
</dbReference>
<protein>
    <recommendedName>
        <fullName evidence="4">Secreted protein</fullName>
    </recommendedName>
</protein>
<evidence type="ECO:0000256" key="1">
    <source>
        <dbReference type="SAM" id="SignalP"/>
    </source>
</evidence>
<name>K0SA76_THAOC</name>
<keyword evidence="1" id="KW-0732">Signal</keyword>
<comment type="caution">
    <text evidence="2">The sequence shown here is derived from an EMBL/GenBank/DDBJ whole genome shotgun (WGS) entry which is preliminary data.</text>
</comment>
<keyword evidence="3" id="KW-1185">Reference proteome</keyword>
<evidence type="ECO:0000313" key="2">
    <source>
        <dbReference type="EMBL" id="EJK63053.1"/>
    </source>
</evidence>
<proteinExistence type="predicted"/>
<dbReference type="AlphaFoldDB" id="K0SA76"/>
<feature type="chain" id="PRO_5003840918" description="Secreted protein" evidence="1">
    <location>
        <begin position="21"/>
        <end position="91"/>
    </location>
</feature>
<feature type="signal peptide" evidence="1">
    <location>
        <begin position="1"/>
        <end position="20"/>
    </location>
</feature>
<evidence type="ECO:0000313" key="3">
    <source>
        <dbReference type="Proteomes" id="UP000266841"/>
    </source>
</evidence>
<evidence type="ECO:0008006" key="4">
    <source>
        <dbReference type="Google" id="ProtNLM"/>
    </source>
</evidence>
<gene>
    <name evidence="2" type="ORF">THAOC_16313</name>
</gene>
<sequence length="91" mass="10034">MCGSFGSGAWLALCVGPGRALLGTFLDFAIDRARPTPLACGSSACVSLLHEKSTLDVPTFRISTSKEICSWLGVDWLFMKYLYRRNDLRSQ</sequence>
<reference evidence="2 3" key="1">
    <citation type="journal article" date="2012" name="Genome Biol.">
        <title>Genome and low-iron response of an oceanic diatom adapted to chronic iron limitation.</title>
        <authorList>
            <person name="Lommer M."/>
            <person name="Specht M."/>
            <person name="Roy A.S."/>
            <person name="Kraemer L."/>
            <person name="Andreson R."/>
            <person name="Gutowska M.A."/>
            <person name="Wolf J."/>
            <person name="Bergner S.V."/>
            <person name="Schilhabel M.B."/>
            <person name="Klostermeier U.C."/>
            <person name="Beiko R.G."/>
            <person name="Rosenstiel P."/>
            <person name="Hippler M."/>
            <person name="Laroche J."/>
        </authorList>
    </citation>
    <scope>NUCLEOTIDE SEQUENCE [LARGE SCALE GENOMIC DNA]</scope>
    <source>
        <strain evidence="2 3">CCMP1005</strain>
    </source>
</reference>
<accession>K0SA76</accession>